<keyword evidence="1" id="KW-0472">Membrane</keyword>
<name>A0A4Q0MFL4_9SPHI</name>
<accession>A0A4Q0MFL4</accession>
<proteinExistence type="predicted"/>
<dbReference type="AlphaFoldDB" id="A0A4Q0MFL4"/>
<dbReference type="EMBL" id="RXOC01000001">
    <property type="protein sequence ID" value="RXF72290.1"/>
    <property type="molecule type" value="Genomic_DNA"/>
</dbReference>
<evidence type="ECO:0008006" key="4">
    <source>
        <dbReference type="Google" id="ProtNLM"/>
    </source>
</evidence>
<keyword evidence="1" id="KW-0812">Transmembrane</keyword>
<dbReference type="Proteomes" id="UP000290848">
    <property type="component" value="Unassembled WGS sequence"/>
</dbReference>
<comment type="caution">
    <text evidence="2">The sequence shown here is derived from an EMBL/GenBank/DDBJ whole genome shotgun (WGS) entry which is preliminary data.</text>
</comment>
<evidence type="ECO:0000313" key="3">
    <source>
        <dbReference type="Proteomes" id="UP000290848"/>
    </source>
</evidence>
<reference evidence="2 3" key="1">
    <citation type="submission" date="2018-12" db="EMBL/GenBank/DDBJ databases">
        <title>The Draft Genome Sequence of the Soil Bacterium Pedobacter tournemirensis R1.</title>
        <authorList>
            <person name="He J."/>
        </authorList>
    </citation>
    <scope>NUCLEOTIDE SEQUENCE [LARGE SCALE GENOMIC DNA]</scope>
    <source>
        <strain evidence="2 3">R1</strain>
    </source>
</reference>
<keyword evidence="1" id="KW-1133">Transmembrane helix</keyword>
<sequence>MNTKSRLSYRVLLPASLLFLMLIFLAFSANKILTGGVTAFVSPGGKHDAKMYFLICGIFLLFIMLIFIEGRKIIALQIKGETIKIRGLFYSREHNIHQITKIEETSLYSRFSSKRRLTKVYANGRIYHISEFYIENYDEIRSFLTNHTE</sequence>
<dbReference type="RefSeq" id="WP_128767475.1">
    <property type="nucleotide sequence ID" value="NZ_RXOC01000001.1"/>
</dbReference>
<organism evidence="2 3">
    <name type="scientific">Arcticibacter tournemirensis</name>
    <dbReference type="NCBI Taxonomy" id="699437"/>
    <lineage>
        <taxon>Bacteria</taxon>
        <taxon>Pseudomonadati</taxon>
        <taxon>Bacteroidota</taxon>
        <taxon>Sphingobacteriia</taxon>
        <taxon>Sphingobacteriales</taxon>
        <taxon>Sphingobacteriaceae</taxon>
        <taxon>Arcticibacter</taxon>
    </lineage>
</organism>
<protein>
    <recommendedName>
        <fullName evidence="4">PH domain-containing protein</fullName>
    </recommendedName>
</protein>
<evidence type="ECO:0000256" key="1">
    <source>
        <dbReference type="SAM" id="Phobius"/>
    </source>
</evidence>
<evidence type="ECO:0000313" key="2">
    <source>
        <dbReference type="EMBL" id="RXF72290.1"/>
    </source>
</evidence>
<gene>
    <name evidence="2" type="ORF">EKH83_00760</name>
</gene>
<feature type="transmembrane region" description="Helical" evidence="1">
    <location>
        <begin position="52"/>
        <end position="70"/>
    </location>
</feature>